<keyword evidence="2" id="KW-0472">Membrane</keyword>
<feature type="region of interest" description="Disordered" evidence="1">
    <location>
        <begin position="360"/>
        <end position="381"/>
    </location>
</feature>
<dbReference type="Proteomes" id="UP000193411">
    <property type="component" value="Unassembled WGS sequence"/>
</dbReference>
<accession>A0A1Y2H8C6</accession>
<keyword evidence="2" id="KW-1133">Transmembrane helix</keyword>
<feature type="compositionally biased region" description="Pro residues" evidence="1">
    <location>
        <begin position="199"/>
        <end position="217"/>
    </location>
</feature>
<evidence type="ECO:0008006" key="5">
    <source>
        <dbReference type="Google" id="ProtNLM"/>
    </source>
</evidence>
<name>A0A1Y2H8C6_9FUNG</name>
<sequence>MSSSSTSAPPATTTTTTTRITSSSTTQPPTSSSSAATTTAPPSTTTTQSVSTTVSTFTTSSWSLSTSGTVTFSQLVPSVGTVTNTTGASTDGGSSIFTPVFWGVTGAILGAIALLAGAICFIRGRVRNKRNDRVYRPGGFGGTGAATAGGAGGAGGRAFQPGLGSAQRPSFSGAAGKGNASAGYAGGVVTLVELSDANPQPPQSPPLHPYGPTPPPTTGQQYGVPVSMPMQGYPSMPPAGAPEYGAYAYGDPNMPTGMPPQQTGGYEMQNGGAYDPQAYPMMSAASPVAPAMAGQEDGVITFAPTMQRDDEYMQQAPPGMEYRMNEHTGQQELHYVDQHHSGGGGVYQQQQQYGVEMNRTGSPLNGNAPGVTRQLRLPGQH</sequence>
<organism evidence="3 4">
    <name type="scientific">Catenaria anguillulae PL171</name>
    <dbReference type="NCBI Taxonomy" id="765915"/>
    <lineage>
        <taxon>Eukaryota</taxon>
        <taxon>Fungi</taxon>
        <taxon>Fungi incertae sedis</taxon>
        <taxon>Blastocladiomycota</taxon>
        <taxon>Blastocladiomycetes</taxon>
        <taxon>Blastocladiales</taxon>
        <taxon>Catenariaceae</taxon>
        <taxon>Catenaria</taxon>
    </lineage>
</organism>
<keyword evidence="4" id="KW-1185">Reference proteome</keyword>
<dbReference type="AlphaFoldDB" id="A0A1Y2H8C6"/>
<reference evidence="3 4" key="1">
    <citation type="submission" date="2016-07" db="EMBL/GenBank/DDBJ databases">
        <title>Pervasive Adenine N6-methylation of Active Genes in Fungi.</title>
        <authorList>
            <consortium name="DOE Joint Genome Institute"/>
            <person name="Mondo S.J."/>
            <person name="Dannebaum R.O."/>
            <person name="Kuo R.C."/>
            <person name="Labutti K."/>
            <person name="Haridas S."/>
            <person name="Kuo A."/>
            <person name="Salamov A."/>
            <person name="Ahrendt S.R."/>
            <person name="Lipzen A."/>
            <person name="Sullivan W."/>
            <person name="Andreopoulos W.B."/>
            <person name="Clum A."/>
            <person name="Lindquist E."/>
            <person name="Daum C."/>
            <person name="Ramamoorthy G.K."/>
            <person name="Gryganskyi A."/>
            <person name="Culley D."/>
            <person name="Magnuson J.K."/>
            <person name="James T.Y."/>
            <person name="O'Malley M.A."/>
            <person name="Stajich J.E."/>
            <person name="Spatafora J.W."/>
            <person name="Visel A."/>
            <person name="Grigoriev I.V."/>
        </authorList>
    </citation>
    <scope>NUCLEOTIDE SEQUENCE [LARGE SCALE GENOMIC DNA]</scope>
    <source>
        <strain evidence="3 4">PL171</strain>
    </source>
</reference>
<protein>
    <recommendedName>
        <fullName evidence="5">Transmembrane protein</fullName>
    </recommendedName>
</protein>
<keyword evidence="2" id="KW-0812">Transmembrane</keyword>
<evidence type="ECO:0000256" key="2">
    <source>
        <dbReference type="SAM" id="Phobius"/>
    </source>
</evidence>
<evidence type="ECO:0000313" key="3">
    <source>
        <dbReference type="EMBL" id="ORZ30830.1"/>
    </source>
</evidence>
<evidence type="ECO:0000256" key="1">
    <source>
        <dbReference type="SAM" id="MobiDB-lite"/>
    </source>
</evidence>
<evidence type="ECO:0000313" key="4">
    <source>
        <dbReference type="Proteomes" id="UP000193411"/>
    </source>
</evidence>
<comment type="caution">
    <text evidence="3">The sequence shown here is derived from an EMBL/GenBank/DDBJ whole genome shotgun (WGS) entry which is preliminary data.</text>
</comment>
<feature type="region of interest" description="Disordered" evidence="1">
    <location>
        <begin position="1"/>
        <end position="52"/>
    </location>
</feature>
<dbReference type="EMBL" id="MCFL01000074">
    <property type="protein sequence ID" value="ORZ30830.1"/>
    <property type="molecule type" value="Genomic_DNA"/>
</dbReference>
<gene>
    <name evidence="3" type="ORF">BCR44DRAFT_177191</name>
</gene>
<feature type="transmembrane region" description="Helical" evidence="2">
    <location>
        <begin position="100"/>
        <end position="122"/>
    </location>
</feature>
<proteinExistence type="predicted"/>
<feature type="region of interest" description="Disordered" evidence="1">
    <location>
        <begin position="195"/>
        <end position="229"/>
    </location>
</feature>